<evidence type="ECO:0000313" key="2">
    <source>
        <dbReference type="Proteomes" id="UP000605784"/>
    </source>
</evidence>
<reference evidence="1" key="2">
    <citation type="submission" date="2020-09" db="EMBL/GenBank/DDBJ databases">
        <authorList>
            <person name="Sun Q."/>
            <person name="Ohkuma M."/>
        </authorList>
    </citation>
    <scope>NUCLEOTIDE SEQUENCE</scope>
    <source>
        <strain evidence="1">JCM 17820</strain>
    </source>
</reference>
<name>A0A830GQ13_9EURY</name>
<dbReference type="AlphaFoldDB" id="A0A830GQ13"/>
<dbReference type="RefSeq" id="WP_189001811.1">
    <property type="nucleotide sequence ID" value="NZ_BMOU01000007.1"/>
</dbReference>
<comment type="caution">
    <text evidence="1">The sequence shown here is derived from an EMBL/GenBank/DDBJ whole genome shotgun (WGS) entry which is preliminary data.</text>
</comment>
<gene>
    <name evidence="1" type="ORF">GCM10009030_38270</name>
</gene>
<proteinExistence type="predicted"/>
<sequence length="418" mass="48350">MTDPFKQLEDASTKEIINVFINHVTKTDEEIAEEGREKKKKTTELKIYIAENRGFDPEKLNSRILTLLESEDTNHYPTKYFNEHNFEIDQLNEDTYHLGISTPKYERSDDFVLVNSDGYLKALTVIRKKWAENTIEKLIKYIPELDRLFLSSNDLESMVRPIDKRDLTGFTAKFQPFYSDEQVSVQVHGGSKNHLEKVESQFKARPKRIVFSQRNSPAEAVKGAVSQDGYASIPRVRRGSEDVGFEAIDDLIDRYQRRDQENFSVPYRPERITPGDRYILKQQTLEDSQDNQVTDGGLSEALKRLDQGSVLEGLTICELEEKMPDDGYPDDQAVAEKLKENILEYKQRYAYSVCGDGNFMVYDRELGESFEIIISDKNIRVYTKSNTSSRSLRDFYEVIDAQFNSTYDVNHISKKVRA</sequence>
<organism evidence="1 2">
    <name type="scientific">Haloarcula pellucida</name>
    <dbReference type="NCBI Taxonomy" id="1427151"/>
    <lineage>
        <taxon>Archaea</taxon>
        <taxon>Methanobacteriati</taxon>
        <taxon>Methanobacteriota</taxon>
        <taxon>Stenosarchaea group</taxon>
        <taxon>Halobacteria</taxon>
        <taxon>Halobacteriales</taxon>
        <taxon>Haloarculaceae</taxon>
        <taxon>Haloarcula</taxon>
    </lineage>
</organism>
<protein>
    <submittedName>
        <fullName evidence="1">Uncharacterized protein</fullName>
    </submittedName>
</protein>
<reference evidence="1" key="1">
    <citation type="journal article" date="2014" name="Int. J. Syst. Evol. Microbiol.">
        <title>Complete genome sequence of Corynebacterium casei LMG S-19264T (=DSM 44701T), isolated from a smear-ripened cheese.</title>
        <authorList>
            <consortium name="US DOE Joint Genome Institute (JGI-PGF)"/>
            <person name="Walter F."/>
            <person name="Albersmeier A."/>
            <person name="Kalinowski J."/>
            <person name="Ruckert C."/>
        </authorList>
    </citation>
    <scope>NUCLEOTIDE SEQUENCE</scope>
    <source>
        <strain evidence="1">JCM 17820</strain>
    </source>
</reference>
<dbReference type="Proteomes" id="UP000605784">
    <property type="component" value="Unassembled WGS sequence"/>
</dbReference>
<accession>A0A830GQ13</accession>
<evidence type="ECO:0000313" key="1">
    <source>
        <dbReference type="EMBL" id="GGO03029.1"/>
    </source>
</evidence>
<keyword evidence="2" id="KW-1185">Reference proteome</keyword>
<dbReference type="EMBL" id="BMOU01000007">
    <property type="protein sequence ID" value="GGO03029.1"/>
    <property type="molecule type" value="Genomic_DNA"/>
</dbReference>